<keyword evidence="1" id="KW-0472">Membrane</keyword>
<feature type="transmembrane region" description="Helical" evidence="1">
    <location>
        <begin position="928"/>
        <end position="948"/>
    </location>
</feature>
<comment type="caution">
    <text evidence="2">The sequence shown here is derived from an EMBL/GenBank/DDBJ whole genome shotgun (WGS) entry which is preliminary data.</text>
</comment>
<feature type="transmembrane region" description="Helical" evidence="1">
    <location>
        <begin position="1292"/>
        <end position="1310"/>
    </location>
</feature>
<dbReference type="Proteomes" id="UP001501757">
    <property type="component" value="Unassembled WGS sequence"/>
</dbReference>
<protein>
    <submittedName>
        <fullName evidence="2">Uncharacterized protein</fullName>
    </submittedName>
</protein>
<feature type="transmembrane region" description="Helical" evidence="1">
    <location>
        <begin position="799"/>
        <end position="818"/>
    </location>
</feature>
<dbReference type="RefSeq" id="WP_343844562.1">
    <property type="nucleotide sequence ID" value="NZ_BAAAEI010000010.1"/>
</dbReference>
<dbReference type="EMBL" id="BAAAEI010000010">
    <property type="protein sequence ID" value="GAA0355335.1"/>
    <property type="molecule type" value="Genomic_DNA"/>
</dbReference>
<feature type="transmembrane region" description="Helical" evidence="1">
    <location>
        <begin position="756"/>
        <end position="778"/>
    </location>
</feature>
<accession>A0ABP3GWJ0</accession>
<reference evidence="3" key="1">
    <citation type="journal article" date="2019" name="Int. J. Syst. Evol. Microbiol.">
        <title>The Global Catalogue of Microorganisms (GCM) 10K type strain sequencing project: providing services to taxonomists for standard genome sequencing and annotation.</title>
        <authorList>
            <consortium name="The Broad Institute Genomics Platform"/>
            <consortium name="The Broad Institute Genome Sequencing Center for Infectious Disease"/>
            <person name="Wu L."/>
            <person name="Ma J."/>
        </authorList>
    </citation>
    <scope>NUCLEOTIDE SEQUENCE [LARGE SCALE GENOMIC DNA]</scope>
    <source>
        <strain evidence="3">JCM 13378</strain>
    </source>
</reference>
<feature type="transmembrane region" description="Helical" evidence="1">
    <location>
        <begin position="283"/>
        <end position="306"/>
    </location>
</feature>
<sequence>MSHNNPAGVGTNGKKAARLPIWLPLLLIVLMLLGYVYYDHLREHEQAVNRNYFSELASISLRFRQKLEQLDTLTSWDTNSFSQSNQTRIKTLFPSARQIQLAQCQLQPASPAPAQTQTESLSLPGVLALKENRIIFPVTNSGSTASNSDAKVCWQLDLADLMDSDKRNFSQLLLVHKDNSILADTGTNPVLSVVNVDEFSKQIAVELNRDWLQLLSNSGKNSNISMDEKVLLPGFSHYLDIQINPGAYRLYFYPFRLGQQPVFLLGVLPSEKLSSNSSERWTWGQWLLGMISLVFAWVMLRLFLLSVHQTVDELFYRITMYSTYLLFIAVVALSLAYAQMQLEKSDKALRAFELAERTANNLNSDLHRIFTQLKPLHSFYNQLITDHSLNKALTQEALHQQLKKHSPWLDIENQPMTLTCNSELQSNRQGAIWTVFDAARFAFTDTNISQCADEQPPMTAHTEFAFEPTLIQASLVDGSGVQRGPRFSYVEQYGSSKFSDLSRRQYFQTVRQGLGWPVADYAPDWGGTLQFYIQRLRNIEDGTLGTTLGLALPKGGQFFEIVGDIFLPSLQIPEDNARHYQDFIRMVIDRRSGDVLFHDQSRYSLTEKLDSGDLGTEALRFSLQAERDSKRYNEEADIRPLSGHYHGFPGWFVHVQSKIKPWSVVVFIPSDALNNYMTNMFWLNFVLLLSCCAVSYITVALVRRLVDTGKIKTALHIPLVIDRRKLVLFTSVLTAAILTGYWCGAALDYSMAKRQFFAVFMALLYATLGLLWGSWHFWRMSRENRHIQLRVKPIRVGIGWFNLLLVFTAASVLLTFYLNQLAPANGGALSWYYQELSKSRQNATAQWQQEIRNRYFYHSQVNTQKMGQALPDVPLQDRGIVNARKPEDIMSFGHFTQLTDIHEWLQRYVFGRRPSGADTDIQRNASPWPNILLVSAGMVLLIVLWVGLNRDVLYVRLFGSLNLLRHLNRLHQQVKSSKYHSPDPKLCIFLRSVYQKGQSLDRHVQQYQQHNRQAISLTDKLLALCPLFSRDNLGSFCGIRIAIEWSQNRYHLCLYNLEHALEDLKARGQLLDLLNQLKALKEQDKLAGLDLYCDYHCLRKVNATANLPGEGNRELMPALEYMAWADCLKDFTVQNADQDILPLDVDFIAKEVQAMPMLHFVYKELVNMPEPKVHKVYHDLRWLTLKDEQKTADEWSAVHRILLKAEALFRFWWSACSPAEKLALYYLSYGKRVNPNNVVVLEQLAANGLIIVRHGRIRIANQSFAYFVRHAESVENLKAMILQGNIGHWHQYRLPITLMAVVLLVALGIFSGNSLYMVISSLLGLLGLVGNLLGSVNFIRSNVGQ</sequence>
<evidence type="ECO:0000313" key="2">
    <source>
        <dbReference type="EMBL" id="GAA0355335.1"/>
    </source>
</evidence>
<evidence type="ECO:0000313" key="3">
    <source>
        <dbReference type="Proteomes" id="UP001501757"/>
    </source>
</evidence>
<proteinExistence type="predicted"/>
<name>A0ABP3GWJ0_9ALTE</name>
<evidence type="ECO:0000256" key="1">
    <source>
        <dbReference type="SAM" id="Phobius"/>
    </source>
</evidence>
<keyword evidence="3" id="KW-1185">Reference proteome</keyword>
<feature type="transmembrane region" description="Helical" evidence="1">
    <location>
        <begin position="726"/>
        <end position="744"/>
    </location>
</feature>
<organism evidence="2 3">
    <name type="scientific">Bowmanella denitrificans</name>
    <dbReference type="NCBI Taxonomy" id="366582"/>
    <lineage>
        <taxon>Bacteria</taxon>
        <taxon>Pseudomonadati</taxon>
        <taxon>Pseudomonadota</taxon>
        <taxon>Gammaproteobacteria</taxon>
        <taxon>Alteromonadales</taxon>
        <taxon>Alteromonadaceae</taxon>
        <taxon>Bowmanella</taxon>
    </lineage>
</organism>
<keyword evidence="1" id="KW-1133">Transmembrane helix</keyword>
<gene>
    <name evidence="2" type="ORF">GCM10009092_19510</name>
</gene>
<keyword evidence="1" id="KW-0812">Transmembrane</keyword>
<feature type="transmembrane region" description="Helical" evidence="1">
    <location>
        <begin position="681"/>
        <end position="706"/>
    </location>
</feature>
<feature type="transmembrane region" description="Helical" evidence="1">
    <location>
        <begin position="1316"/>
        <end position="1339"/>
    </location>
</feature>
<feature type="transmembrane region" description="Helical" evidence="1">
    <location>
        <begin position="318"/>
        <end position="338"/>
    </location>
</feature>
<feature type="transmembrane region" description="Helical" evidence="1">
    <location>
        <begin position="21"/>
        <end position="38"/>
    </location>
</feature>